<organism evidence="1 2">
    <name type="scientific">Saccharolobus islandicus (strain Y.G.57.14 / Yellowstone #1)</name>
    <name type="common">Sulfolobus islandicus</name>
    <dbReference type="NCBI Taxonomy" id="439386"/>
    <lineage>
        <taxon>Archaea</taxon>
        <taxon>Thermoproteota</taxon>
        <taxon>Thermoprotei</taxon>
        <taxon>Sulfolobales</taxon>
        <taxon>Sulfolobaceae</taxon>
        <taxon>Saccharolobus</taxon>
    </lineage>
</organism>
<reference evidence="1 2" key="1">
    <citation type="journal article" date="2009" name="Proc. Natl. Acad. Sci. U.S.A.">
        <title>Biogeography of the Sulfolobus islandicus pan-genome.</title>
        <authorList>
            <person name="Reno M.L."/>
            <person name="Held N.L."/>
            <person name="Fields C.J."/>
            <person name="Burke P.V."/>
            <person name="Whitaker R.J."/>
        </authorList>
    </citation>
    <scope>NUCLEOTIDE SEQUENCE [LARGE SCALE GENOMIC DNA]</scope>
    <source>
        <strain evidence="2">Y.G.57.14 / Yellowstone #1</strain>
    </source>
</reference>
<accession>C3NCT9</accession>
<dbReference type="AlphaFoldDB" id="C3NCT9"/>
<dbReference type="KEGG" id="siy:YG5714_0888"/>
<dbReference type="HOGENOM" id="CLU_2461924_0_0_2"/>
<gene>
    <name evidence="1" type="ordered locus">YG5714_0888</name>
</gene>
<evidence type="ECO:0000313" key="1">
    <source>
        <dbReference type="EMBL" id="ACP45167.1"/>
    </source>
</evidence>
<protein>
    <submittedName>
        <fullName evidence="1">Uncharacterized protein</fullName>
    </submittedName>
</protein>
<proteinExistence type="predicted"/>
<sequence length="88" mass="10162">MNRGYKKFKNFLQLNEKLGGLAELFTHLMISIMYFYEINGYDYVTPPTVANIGLLEAWHVMPISVNFITMFSPTVGERHALARRLSFS</sequence>
<dbReference type="EMBL" id="CP001403">
    <property type="protein sequence ID" value="ACP45167.1"/>
    <property type="molecule type" value="Genomic_DNA"/>
</dbReference>
<dbReference type="Proteomes" id="UP000002308">
    <property type="component" value="Chromosome"/>
</dbReference>
<name>C3NCT9_SACI7</name>
<evidence type="ECO:0000313" key="2">
    <source>
        <dbReference type="Proteomes" id="UP000002308"/>
    </source>
</evidence>